<accession>A0A7W6W5Q0</accession>
<evidence type="ECO:0000313" key="4">
    <source>
        <dbReference type="Proteomes" id="UP000540909"/>
    </source>
</evidence>
<dbReference type="AlphaFoldDB" id="A0A7W6W5Q0"/>
<dbReference type="GO" id="GO:0004803">
    <property type="term" value="F:transposase activity"/>
    <property type="evidence" value="ECO:0007669"/>
    <property type="project" value="InterPro"/>
</dbReference>
<dbReference type="InterPro" id="IPR002559">
    <property type="entry name" value="Transposase_11"/>
</dbReference>
<organism evidence="3 4">
    <name type="scientific">Rhizobium esperanzae</name>
    <dbReference type="NCBI Taxonomy" id="1967781"/>
    <lineage>
        <taxon>Bacteria</taxon>
        <taxon>Pseudomonadati</taxon>
        <taxon>Pseudomonadota</taxon>
        <taxon>Alphaproteobacteria</taxon>
        <taxon>Hyphomicrobiales</taxon>
        <taxon>Rhizobiaceae</taxon>
        <taxon>Rhizobium/Agrobacterium group</taxon>
        <taxon>Rhizobium</taxon>
    </lineage>
</organism>
<feature type="domain" description="Transposase InsH N-terminal" evidence="2">
    <location>
        <begin position="24"/>
        <end position="99"/>
    </location>
</feature>
<name>A0A7W6W5Q0_9HYPH</name>
<dbReference type="PANTHER" id="PTHR33803:SF3">
    <property type="entry name" value="BLL1974 PROTEIN"/>
    <property type="match status" value="1"/>
</dbReference>
<dbReference type="NCBIfam" id="NF033593">
    <property type="entry name" value="transpos_ISNCY_1"/>
    <property type="match status" value="1"/>
</dbReference>
<gene>
    <name evidence="3" type="ORF">GGD57_003422</name>
</gene>
<sequence length="446" mass="50481">MRQERTVQASLFDLFAEHEIGRELKAMSDWLDEQCDLLDLVARDLCRGGIRATGRQGLPAEAVLRCALLKQYRQLSYQELAFHLEDSASFRAFARLPWAWSPQKSVLQKTISAIRAESWEAINRALLSNARQAKREDGTVVRLDSTVTSALMHEPSDSGLLWDAVRVMVRLLKQADAVVGDAGLAWCDHRRAAKKRARRIQFTRGRPNRVQLYRELIAIARATLAYLRQASERLAVATNPLVELWQVQVCHYRPLIERIITQSERRVLAGEPVPASEKLVSLFETHADIIVKGSRDVEYGHKLNLTTGRSGMILDLVVETGNPADSDRLLPMLERHIAFYGHAPRQAAADGGFATRNNLATAKAWGVRDMAFHKKAGLRIEDMVKSNWVYRKLRNFRAGIEAGISCLKRAYGLARCTWRGLDHFKSYVWSSVVAYNLVLLTRLNRT</sequence>
<dbReference type="GO" id="GO:0006313">
    <property type="term" value="P:DNA transposition"/>
    <property type="evidence" value="ECO:0007669"/>
    <property type="project" value="InterPro"/>
</dbReference>
<proteinExistence type="predicted"/>
<dbReference type="Pfam" id="PF05598">
    <property type="entry name" value="DUF772"/>
    <property type="match status" value="1"/>
</dbReference>
<evidence type="ECO:0000259" key="2">
    <source>
        <dbReference type="Pfam" id="PF05598"/>
    </source>
</evidence>
<dbReference type="GO" id="GO:0003677">
    <property type="term" value="F:DNA binding"/>
    <property type="evidence" value="ECO:0007669"/>
    <property type="project" value="InterPro"/>
</dbReference>
<feature type="domain" description="Transposase IS4-like" evidence="1">
    <location>
        <begin position="304"/>
        <end position="437"/>
    </location>
</feature>
<dbReference type="Pfam" id="PF01609">
    <property type="entry name" value="DDE_Tnp_1"/>
    <property type="match status" value="1"/>
</dbReference>
<dbReference type="PANTHER" id="PTHR33803">
    <property type="entry name" value="IS1478 TRANSPOSASE"/>
    <property type="match status" value="1"/>
</dbReference>
<reference evidence="3 4" key="1">
    <citation type="submission" date="2020-08" db="EMBL/GenBank/DDBJ databases">
        <title>Genomic Encyclopedia of Type Strains, Phase IV (KMG-V): Genome sequencing to study the core and pangenomes of soil and plant-associated prokaryotes.</title>
        <authorList>
            <person name="Whitman W."/>
        </authorList>
    </citation>
    <scope>NUCLEOTIDE SEQUENCE [LARGE SCALE GENOMIC DNA]</scope>
    <source>
        <strain evidence="3 4">SEMIA 4089</strain>
    </source>
</reference>
<dbReference type="InterPro" id="IPR008490">
    <property type="entry name" value="Transposase_InsH_N"/>
</dbReference>
<dbReference type="RefSeq" id="WP_184471461.1">
    <property type="nucleotide sequence ID" value="NZ_JACIFY010000011.1"/>
</dbReference>
<evidence type="ECO:0000259" key="1">
    <source>
        <dbReference type="Pfam" id="PF01609"/>
    </source>
</evidence>
<dbReference type="EMBL" id="JACIFY010000011">
    <property type="protein sequence ID" value="MBB4236832.1"/>
    <property type="molecule type" value="Genomic_DNA"/>
</dbReference>
<evidence type="ECO:0000313" key="3">
    <source>
        <dbReference type="EMBL" id="MBB4236832.1"/>
    </source>
</evidence>
<dbReference type="Proteomes" id="UP000540909">
    <property type="component" value="Unassembled WGS sequence"/>
</dbReference>
<comment type="caution">
    <text evidence="3">The sequence shown here is derived from an EMBL/GenBank/DDBJ whole genome shotgun (WGS) entry which is preliminary data.</text>
</comment>
<protein>
    <submittedName>
        <fullName evidence="3">IS5 family transposase</fullName>
    </submittedName>
</protein>